<dbReference type="Pfam" id="PF02770">
    <property type="entry name" value="Acyl-CoA_dh_M"/>
    <property type="match status" value="1"/>
</dbReference>
<feature type="domain" description="Acyl-CoA dehydrogenase/oxidase N-terminal" evidence="8">
    <location>
        <begin position="7"/>
        <end position="117"/>
    </location>
</feature>
<dbReference type="InterPro" id="IPR009075">
    <property type="entry name" value="AcylCo_DH/oxidase_C"/>
</dbReference>
<dbReference type="InterPro" id="IPR036250">
    <property type="entry name" value="AcylCo_DH-like_C"/>
</dbReference>
<dbReference type="PANTHER" id="PTHR43884:SF12">
    <property type="entry name" value="ISOVALERYL-COA DEHYDROGENASE, MITOCHONDRIAL-RELATED"/>
    <property type="match status" value="1"/>
</dbReference>
<dbReference type="Gene3D" id="1.20.140.10">
    <property type="entry name" value="Butyryl-CoA Dehydrogenase, subunit A, domain 3"/>
    <property type="match status" value="1"/>
</dbReference>
<accession>A0A7W3T0B5</accession>
<protein>
    <submittedName>
        <fullName evidence="9">Acyl-CoA dehydrogenase</fullName>
    </submittedName>
</protein>
<dbReference type="AlphaFoldDB" id="A0A7W3T0B5"/>
<feature type="domain" description="Acyl-CoA dehydrogenase/oxidase C-terminal" evidence="6">
    <location>
        <begin position="226"/>
        <end position="374"/>
    </location>
</feature>
<evidence type="ECO:0000259" key="7">
    <source>
        <dbReference type="Pfam" id="PF02770"/>
    </source>
</evidence>
<dbReference type="SUPFAM" id="SSF56645">
    <property type="entry name" value="Acyl-CoA dehydrogenase NM domain-like"/>
    <property type="match status" value="1"/>
</dbReference>
<evidence type="ECO:0000313" key="10">
    <source>
        <dbReference type="Proteomes" id="UP000530234"/>
    </source>
</evidence>
<dbReference type="Pfam" id="PF00441">
    <property type="entry name" value="Acyl-CoA_dh_1"/>
    <property type="match status" value="1"/>
</dbReference>
<dbReference type="EMBL" id="VKHS01000032">
    <property type="protein sequence ID" value="MBB0228535.1"/>
    <property type="molecule type" value="Genomic_DNA"/>
</dbReference>
<sequence>MDFTLNPAHTELAKRVDEFVEEKIAPHRQENDHEATYRPGLIADLAAAGLFALRIPREHGGLGLDSVSSGIALERLAGGDLAVCFPVLNAGLIGGVLADNGTPGQKAAWLPPIARGDHLVALALTEPDHGTDAAGIRLTARPEGDGWVLDGEKTSIMIAAHATHALVFARTGGEGAGGISAFYTALDDEHVRRERLSDLGCRAGGRGRLIFDGLRVGPGDLVGAPGGGFRAVMRGFGVSRALIALMAIGVGNAALGEAYAHAKRRTAFGQPLGRHQAVTFPLVEHTTLLHAARLVSFEALCRADLGEDPRIPSNMAKWWAPKAAVEAVHQALLTLGHLGWSEDGPIAQRLRDVIGLQLADGTAAATKMTVARLLLGKEYAP</sequence>
<keyword evidence="10" id="KW-1185">Reference proteome</keyword>
<dbReference type="Gene3D" id="2.40.110.10">
    <property type="entry name" value="Butyryl-CoA Dehydrogenase, subunit A, domain 2"/>
    <property type="match status" value="1"/>
</dbReference>
<evidence type="ECO:0000313" key="9">
    <source>
        <dbReference type="EMBL" id="MBB0228535.1"/>
    </source>
</evidence>
<gene>
    <name evidence="9" type="ORF">FOE67_03175</name>
</gene>
<dbReference type="Gene3D" id="1.10.540.10">
    <property type="entry name" value="Acyl-CoA dehydrogenase/oxidase, N-terminal domain"/>
    <property type="match status" value="1"/>
</dbReference>
<dbReference type="Proteomes" id="UP000530234">
    <property type="component" value="Unassembled WGS sequence"/>
</dbReference>
<evidence type="ECO:0000256" key="3">
    <source>
        <dbReference type="ARBA" id="ARBA00022630"/>
    </source>
</evidence>
<comment type="similarity">
    <text evidence="2 5">Belongs to the acyl-CoA dehydrogenase family.</text>
</comment>
<evidence type="ECO:0000256" key="1">
    <source>
        <dbReference type="ARBA" id="ARBA00001974"/>
    </source>
</evidence>
<dbReference type="InterPro" id="IPR009100">
    <property type="entry name" value="AcylCoA_DH/oxidase_NM_dom_sf"/>
</dbReference>
<dbReference type="GO" id="GO:0050660">
    <property type="term" value="F:flavin adenine dinucleotide binding"/>
    <property type="evidence" value="ECO:0007669"/>
    <property type="project" value="InterPro"/>
</dbReference>
<dbReference type="RefSeq" id="WP_182660202.1">
    <property type="nucleotide sequence ID" value="NZ_VKHS01000032.1"/>
</dbReference>
<keyword evidence="4 5" id="KW-0274">FAD</keyword>
<keyword evidence="5" id="KW-0560">Oxidoreductase</keyword>
<dbReference type="InterPro" id="IPR046373">
    <property type="entry name" value="Acyl-CoA_Oxase/DH_mid-dom_sf"/>
</dbReference>
<evidence type="ECO:0000259" key="6">
    <source>
        <dbReference type="Pfam" id="PF00441"/>
    </source>
</evidence>
<evidence type="ECO:0000256" key="5">
    <source>
        <dbReference type="RuleBase" id="RU362125"/>
    </source>
</evidence>
<dbReference type="InterPro" id="IPR037069">
    <property type="entry name" value="AcylCoA_DH/ox_N_sf"/>
</dbReference>
<dbReference type="PANTHER" id="PTHR43884">
    <property type="entry name" value="ACYL-COA DEHYDROGENASE"/>
    <property type="match status" value="1"/>
</dbReference>
<comment type="cofactor">
    <cofactor evidence="1 5">
        <name>FAD</name>
        <dbReference type="ChEBI" id="CHEBI:57692"/>
    </cofactor>
</comment>
<proteinExistence type="inferred from homology"/>
<comment type="caution">
    <text evidence="9">The sequence shown here is derived from an EMBL/GenBank/DDBJ whole genome shotgun (WGS) entry which is preliminary data.</text>
</comment>
<dbReference type="Pfam" id="PF02771">
    <property type="entry name" value="Acyl-CoA_dh_N"/>
    <property type="match status" value="1"/>
</dbReference>
<dbReference type="InterPro" id="IPR013786">
    <property type="entry name" value="AcylCoA_DH/ox_N"/>
</dbReference>
<name>A0A7W3T0B5_9ACTN</name>
<feature type="domain" description="Acyl-CoA oxidase/dehydrogenase middle" evidence="7">
    <location>
        <begin position="121"/>
        <end position="212"/>
    </location>
</feature>
<dbReference type="PIRSF" id="PIRSF016578">
    <property type="entry name" value="HsaA"/>
    <property type="match status" value="1"/>
</dbReference>
<evidence type="ECO:0000259" key="8">
    <source>
        <dbReference type="Pfam" id="PF02771"/>
    </source>
</evidence>
<keyword evidence="3 5" id="KW-0285">Flavoprotein</keyword>
<reference evidence="10" key="1">
    <citation type="submission" date="2019-10" db="EMBL/GenBank/DDBJ databases">
        <title>Streptomyces sp. nov., a novel actinobacterium isolated from alkaline environment.</title>
        <authorList>
            <person name="Golinska P."/>
        </authorList>
    </citation>
    <scope>NUCLEOTIDE SEQUENCE [LARGE SCALE GENOMIC DNA]</scope>
    <source>
        <strain evidence="10">DSM 42108</strain>
    </source>
</reference>
<dbReference type="GO" id="GO:0003995">
    <property type="term" value="F:acyl-CoA dehydrogenase activity"/>
    <property type="evidence" value="ECO:0007669"/>
    <property type="project" value="TreeGrafter"/>
</dbReference>
<evidence type="ECO:0000256" key="2">
    <source>
        <dbReference type="ARBA" id="ARBA00009347"/>
    </source>
</evidence>
<dbReference type="SUPFAM" id="SSF47203">
    <property type="entry name" value="Acyl-CoA dehydrogenase C-terminal domain-like"/>
    <property type="match status" value="1"/>
</dbReference>
<organism evidence="9 10">
    <name type="scientific">Streptomyces calidiresistens</name>
    <dbReference type="NCBI Taxonomy" id="1485586"/>
    <lineage>
        <taxon>Bacteria</taxon>
        <taxon>Bacillati</taxon>
        <taxon>Actinomycetota</taxon>
        <taxon>Actinomycetes</taxon>
        <taxon>Kitasatosporales</taxon>
        <taxon>Streptomycetaceae</taxon>
        <taxon>Streptomyces</taxon>
    </lineage>
</organism>
<dbReference type="InterPro" id="IPR006091">
    <property type="entry name" value="Acyl-CoA_Oxase/DH_mid-dom"/>
</dbReference>
<evidence type="ECO:0000256" key="4">
    <source>
        <dbReference type="ARBA" id="ARBA00022827"/>
    </source>
</evidence>